<dbReference type="EMBL" id="JAUKUA010000004">
    <property type="protein sequence ID" value="KAK0716045.1"/>
    <property type="molecule type" value="Genomic_DNA"/>
</dbReference>
<comment type="caution">
    <text evidence="2">The sequence shown here is derived from an EMBL/GenBank/DDBJ whole genome shotgun (WGS) entry which is preliminary data.</text>
</comment>
<dbReference type="AlphaFoldDB" id="A0AA40DUG8"/>
<accession>A0AA40DUG8</accession>
<gene>
    <name evidence="2" type="ORF">B0H67DRAFT_582296</name>
</gene>
<feature type="region of interest" description="Disordered" evidence="1">
    <location>
        <begin position="1"/>
        <end position="33"/>
    </location>
</feature>
<reference evidence="2" key="1">
    <citation type="submission" date="2023-06" db="EMBL/GenBank/DDBJ databases">
        <title>Genome-scale phylogeny and comparative genomics of the fungal order Sordariales.</title>
        <authorList>
            <consortium name="Lawrence Berkeley National Laboratory"/>
            <person name="Hensen N."/>
            <person name="Bonometti L."/>
            <person name="Westerberg I."/>
            <person name="Brannstrom I.O."/>
            <person name="Guillou S."/>
            <person name="Cros-Aarteil S."/>
            <person name="Calhoun S."/>
            <person name="Haridas S."/>
            <person name="Kuo A."/>
            <person name="Mondo S."/>
            <person name="Pangilinan J."/>
            <person name="Riley R."/>
            <person name="Labutti K."/>
            <person name="Andreopoulos B."/>
            <person name="Lipzen A."/>
            <person name="Chen C."/>
            <person name="Yanf M."/>
            <person name="Daum C."/>
            <person name="Ng V."/>
            <person name="Clum A."/>
            <person name="Steindorff A."/>
            <person name="Ohm R."/>
            <person name="Martin F."/>
            <person name="Silar P."/>
            <person name="Natvig D."/>
            <person name="Lalanne C."/>
            <person name="Gautier V."/>
            <person name="Ament-Velasquez S.L."/>
            <person name="Kruys A."/>
            <person name="Hutchinson M.I."/>
            <person name="Powell A.J."/>
            <person name="Barry K."/>
            <person name="Miller A.N."/>
            <person name="Grigoriev I.V."/>
            <person name="Debuchy R."/>
            <person name="Gladieux P."/>
            <person name="Thoren M.H."/>
            <person name="Johannesson H."/>
        </authorList>
    </citation>
    <scope>NUCLEOTIDE SEQUENCE</scope>
    <source>
        <strain evidence="2">SMH4607-1</strain>
    </source>
</reference>
<keyword evidence="3" id="KW-1185">Reference proteome</keyword>
<name>A0AA40DUG8_9PEZI</name>
<organism evidence="2 3">
    <name type="scientific">Lasiosphaeris hirsuta</name>
    <dbReference type="NCBI Taxonomy" id="260670"/>
    <lineage>
        <taxon>Eukaryota</taxon>
        <taxon>Fungi</taxon>
        <taxon>Dikarya</taxon>
        <taxon>Ascomycota</taxon>
        <taxon>Pezizomycotina</taxon>
        <taxon>Sordariomycetes</taxon>
        <taxon>Sordariomycetidae</taxon>
        <taxon>Sordariales</taxon>
        <taxon>Lasiosphaeriaceae</taxon>
        <taxon>Lasiosphaeris</taxon>
    </lineage>
</organism>
<protein>
    <submittedName>
        <fullName evidence="2">Uncharacterized protein</fullName>
    </submittedName>
</protein>
<dbReference type="Proteomes" id="UP001172102">
    <property type="component" value="Unassembled WGS sequence"/>
</dbReference>
<evidence type="ECO:0000313" key="2">
    <source>
        <dbReference type="EMBL" id="KAK0716045.1"/>
    </source>
</evidence>
<proteinExistence type="predicted"/>
<feature type="compositionally biased region" description="Polar residues" evidence="1">
    <location>
        <begin position="1"/>
        <end position="31"/>
    </location>
</feature>
<evidence type="ECO:0000256" key="1">
    <source>
        <dbReference type="SAM" id="MobiDB-lite"/>
    </source>
</evidence>
<sequence length="349" mass="38144">MAGSRNTGIATGITMNDDSDSTQQQSEGQVQTEEKDRLNAYLARTGLAHRALEIRAIIAQGAQDVRAIMTQPWSPDEIRAVAHKMRNTPASVVQVTGIMWYLAYLALKRNQAFAKGAYLCRDPEGRLLAYFSGIGKARISSHLKRHSGPGSTTGMDLRVGRAARKAGTARPPPLPHGRCHVLSIAITNDKRRGNCLFLKPERYGVHGVRDLAHHAVNYARSVKRRHTFGGNDVAGMRKERIPDEFVVLFAKAVVSLDDGPNIIAEVGRKGEGEGIAGMHEFLTAKLGDQGVVLHAVAREQMRALLARLESEYDFVGLRFGNEVVVDLPAELEGPFPEATGIVGPSWELR</sequence>
<evidence type="ECO:0000313" key="3">
    <source>
        <dbReference type="Proteomes" id="UP001172102"/>
    </source>
</evidence>